<name>A0ABD6BRG6_9EURY</name>
<evidence type="ECO:0000313" key="2">
    <source>
        <dbReference type="EMBL" id="MFD1567400.1"/>
    </source>
</evidence>
<reference evidence="2 3" key="1">
    <citation type="journal article" date="2019" name="Int. J. Syst. Evol. Microbiol.">
        <title>The Global Catalogue of Microorganisms (GCM) 10K type strain sequencing project: providing services to taxonomists for standard genome sequencing and annotation.</title>
        <authorList>
            <consortium name="The Broad Institute Genomics Platform"/>
            <consortium name="The Broad Institute Genome Sequencing Center for Infectious Disease"/>
            <person name="Wu L."/>
            <person name="Ma J."/>
        </authorList>
    </citation>
    <scope>NUCLEOTIDE SEQUENCE [LARGE SCALE GENOMIC DNA]</scope>
    <source>
        <strain evidence="2 3">CGMCC 1.12859</strain>
    </source>
</reference>
<dbReference type="InterPro" id="IPR050214">
    <property type="entry name" value="Cys_Synth/Cystath_Beta-Synth"/>
</dbReference>
<dbReference type="EMBL" id="JBHUCZ010000003">
    <property type="protein sequence ID" value="MFD1567400.1"/>
    <property type="molecule type" value="Genomic_DNA"/>
</dbReference>
<dbReference type="AlphaFoldDB" id="A0ABD6BRG6"/>
<dbReference type="PANTHER" id="PTHR10314">
    <property type="entry name" value="CYSTATHIONINE BETA-SYNTHASE"/>
    <property type="match status" value="1"/>
</dbReference>
<protein>
    <submittedName>
        <fullName evidence="2">PLP-dependent cysteine synthase family protein</fullName>
    </submittedName>
</protein>
<gene>
    <name evidence="2" type="ORF">ACFSAU_07835</name>
</gene>
<feature type="domain" description="Tryptophan synthase beta chain-like PALP" evidence="1">
    <location>
        <begin position="12"/>
        <end position="321"/>
    </location>
</feature>
<dbReference type="Pfam" id="PF00291">
    <property type="entry name" value="PALP"/>
    <property type="match status" value="1"/>
</dbReference>
<sequence length="336" mass="34925">MSDSPPVVDESTIGRTPLFELALDVAPTVYAKAEWYNLPSLGHGGGSIKSRIARGMLDAAADRGELDPGGRIVESSSGNTGSAVARLGVARGYDVTIVVPDDAAAGKVGAIRDAGAEVEFVPAEEGYDATLGRCAELVAADPAAYRPNQYANPANPGTHERTTAAEIWEQTEGAVTHFVAGVGTGGTVTGTGRGLHARGDVTVVGYEPVSATHAIGGLKYLRSGDPFHPDTYDESVIDQKLYVETADADDAARDLRERYADRPVRVADPGQHAPGAVAEHCRVDGEFLVGPSSGGGVQAIRQLDAAGVLGPDDTVVTVLCDRGDRYAGGLWEGYVQ</sequence>
<keyword evidence="3" id="KW-1185">Reference proteome</keyword>
<evidence type="ECO:0000259" key="1">
    <source>
        <dbReference type="Pfam" id="PF00291"/>
    </source>
</evidence>
<dbReference type="RefSeq" id="WP_267646371.1">
    <property type="nucleotide sequence ID" value="NZ_JANHGR010000001.1"/>
</dbReference>
<dbReference type="Proteomes" id="UP001597139">
    <property type="component" value="Unassembled WGS sequence"/>
</dbReference>
<dbReference type="InterPro" id="IPR036052">
    <property type="entry name" value="TrpB-like_PALP_sf"/>
</dbReference>
<organism evidence="2 3">
    <name type="scientific">Halolamina litorea</name>
    <dbReference type="NCBI Taxonomy" id="1515593"/>
    <lineage>
        <taxon>Archaea</taxon>
        <taxon>Methanobacteriati</taxon>
        <taxon>Methanobacteriota</taxon>
        <taxon>Stenosarchaea group</taxon>
        <taxon>Halobacteria</taxon>
        <taxon>Halobacteriales</taxon>
        <taxon>Haloferacaceae</taxon>
    </lineage>
</organism>
<dbReference type="Gene3D" id="3.40.50.1100">
    <property type="match status" value="2"/>
</dbReference>
<proteinExistence type="predicted"/>
<comment type="caution">
    <text evidence="2">The sequence shown here is derived from an EMBL/GenBank/DDBJ whole genome shotgun (WGS) entry which is preliminary data.</text>
</comment>
<dbReference type="InterPro" id="IPR001926">
    <property type="entry name" value="TrpB-like_PALP"/>
</dbReference>
<dbReference type="SUPFAM" id="SSF53686">
    <property type="entry name" value="Tryptophan synthase beta subunit-like PLP-dependent enzymes"/>
    <property type="match status" value="1"/>
</dbReference>
<accession>A0ABD6BRG6</accession>
<evidence type="ECO:0000313" key="3">
    <source>
        <dbReference type="Proteomes" id="UP001597139"/>
    </source>
</evidence>